<comment type="caution">
    <text evidence="3">The sequence shown here is derived from an EMBL/GenBank/DDBJ whole genome shotgun (WGS) entry which is preliminary data.</text>
</comment>
<feature type="transmembrane region" description="Helical" evidence="2">
    <location>
        <begin position="198"/>
        <end position="221"/>
    </location>
</feature>
<feature type="transmembrane region" description="Helical" evidence="2">
    <location>
        <begin position="82"/>
        <end position="105"/>
    </location>
</feature>
<accession>A0ABD5RNQ0</accession>
<dbReference type="Proteomes" id="UP001596099">
    <property type="component" value="Unassembled WGS sequence"/>
</dbReference>
<gene>
    <name evidence="3" type="ORF">ACFPYI_13070</name>
</gene>
<proteinExistence type="predicted"/>
<name>A0ABD5RNQ0_9EURY</name>
<evidence type="ECO:0000313" key="4">
    <source>
        <dbReference type="Proteomes" id="UP001596099"/>
    </source>
</evidence>
<keyword evidence="4" id="KW-1185">Reference proteome</keyword>
<dbReference type="RefSeq" id="WP_247415393.1">
    <property type="nucleotide sequence ID" value="NZ_JALLGW010000001.1"/>
</dbReference>
<sequence>MVSFQSLAGEGWRRTESVRWLVVVPFVWSFAQFGSVQSVLDYHGFTVGLRLPVPAALPTLWTFARVPSSGITVNPPTGAGGVFPPILGVPVAFVVGGLLTAGFLGELHAAMAAPERRGFVENVVRFAVPQLSYAALVALAGVLVGGLASVFPPAILVAFVGFFVAGYLFWATPFLVVTDDRSLAEAVQRSYRLAMDGGEHASFFFKYLGAGALLSIPVTLFTVNFGFVGLFLGAVVTAPLCLAFSAAALAYLDGGPVSREVGGTSDHGPGAGMANSDTDHPRNP</sequence>
<feature type="transmembrane region" description="Helical" evidence="2">
    <location>
        <begin position="227"/>
        <end position="252"/>
    </location>
</feature>
<evidence type="ECO:0000256" key="1">
    <source>
        <dbReference type="SAM" id="MobiDB-lite"/>
    </source>
</evidence>
<evidence type="ECO:0008006" key="5">
    <source>
        <dbReference type="Google" id="ProtNLM"/>
    </source>
</evidence>
<keyword evidence="2" id="KW-0472">Membrane</keyword>
<evidence type="ECO:0000256" key="2">
    <source>
        <dbReference type="SAM" id="Phobius"/>
    </source>
</evidence>
<feature type="transmembrane region" description="Helical" evidence="2">
    <location>
        <begin position="154"/>
        <end position="177"/>
    </location>
</feature>
<reference evidence="3 4" key="1">
    <citation type="journal article" date="2019" name="Int. J. Syst. Evol. Microbiol.">
        <title>The Global Catalogue of Microorganisms (GCM) 10K type strain sequencing project: providing services to taxonomists for standard genome sequencing and annotation.</title>
        <authorList>
            <consortium name="The Broad Institute Genomics Platform"/>
            <consortium name="The Broad Institute Genome Sequencing Center for Infectious Disease"/>
            <person name="Wu L."/>
            <person name="Ma J."/>
        </authorList>
    </citation>
    <scope>NUCLEOTIDE SEQUENCE [LARGE SCALE GENOMIC DNA]</scope>
    <source>
        <strain evidence="3 4">CGMCC 1.12543</strain>
    </source>
</reference>
<organism evidence="3 4">
    <name type="scientific">Halomarina salina</name>
    <dbReference type="NCBI Taxonomy" id="1872699"/>
    <lineage>
        <taxon>Archaea</taxon>
        <taxon>Methanobacteriati</taxon>
        <taxon>Methanobacteriota</taxon>
        <taxon>Stenosarchaea group</taxon>
        <taxon>Halobacteria</taxon>
        <taxon>Halobacteriales</taxon>
        <taxon>Natronomonadaceae</taxon>
        <taxon>Halomarina</taxon>
    </lineage>
</organism>
<feature type="transmembrane region" description="Helical" evidence="2">
    <location>
        <begin position="126"/>
        <end position="148"/>
    </location>
</feature>
<evidence type="ECO:0000313" key="3">
    <source>
        <dbReference type="EMBL" id="MFC5972266.1"/>
    </source>
</evidence>
<dbReference type="AlphaFoldDB" id="A0ABD5RNQ0"/>
<feature type="transmembrane region" description="Helical" evidence="2">
    <location>
        <begin position="20"/>
        <end position="40"/>
    </location>
</feature>
<keyword evidence="2" id="KW-0812">Transmembrane</keyword>
<dbReference type="EMBL" id="JBHSQH010000001">
    <property type="protein sequence ID" value="MFC5972266.1"/>
    <property type="molecule type" value="Genomic_DNA"/>
</dbReference>
<keyword evidence="2" id="KW-1133">Transmembrane helix</keyword>
<feature type="region of interest" description="Disordered" evidence="1">
    <location>
        <begin position="262"/>
        <end position="284"/>
    </location>
</feature>
<protein>
    <recommendedName>
        <fullName evidence="5">DUF4013 domain-containing protein</fullName>
    </recommendedName>
</protein>